<reference evidence="2 3" key="1">
    <citation type="submission" date="2016-10" db="EMBL/GenBank/DDBJ databases">
        <title>Draft Genome sequence of Roseomonas sp. strain M3.</title>
        <authorList>
            <person name="Subhash Y."/>
            <person name="Lee S."/>
        </authorList>
    </citation>
    <scope>NUCLEOTIDE SEQUENCE [LARGE SCALE GENOMIC DNA]</scope>
    <source>
        <strain evidence="2 3">M3</strain>
    </source>
</reference>
<gene>
    <name evidence="2" type="ORF">BKE38_02900</name>
</gene>
<keyword evidence="3" id="KW-1185">Reference proteome</keyword>
<comment type="caution">
    <text evidence="2">The sequence shown here is derived from an EMBL/GenBank/DDBJ whole genome shotgun (WGS) entry which is preliminary data.</text>
</comment>
<dbReference type="EMBL" id="MLCO01000019">
    <property type="protein sequence ID" value="ONG58294.1"/>
    <property type="molecule type" value="Genomic_DNA"/>
</dbReference>
<dbReference type="AlphaFoldDB" id="A0A1V2H950"/>
<dbReference type="PANTHER" id="PTHR34595:SF7">
    <property type="entry name" value="SLL1039 PROTEIN"/>
    <property type="match status" value="1"/>
</dbReference>
<sequence>MLSRTADCLFWLGRYSERAGNVARGLAATLRMALLANPLSAADDEWRALLIATGCEPGFRERHAGLTQDAAVQWLTLDSGNPGGIAAGIEAARRNARTVRTALTVDMWEAINDTWIEFRRLDSSAIRGDRLPGFLDWVRSRTLLFNGAAADTMLRNDAWRFCHLGTILERADNTARLLDVRHPAFAAEAAEDAANYAQWQAVLRSVSALRAFQHVYHARLSPARVAELLLLRPELPRSLLACYRRVEQTLDAIAEANGGQRGECHRLAGALHGRLRQGDVDGILEAGLHDFLTGIIDQNMLLGQEIGQFYLNGRQP</sequence>
<dbReference type="RefSeq" id="WP_076955879.1">
    <property type="nucleotide sequence ID" value="NZ_MLCO01000019.1"/>
</dbReference>
<evidence type="ECO:0000259" key="1">
    <source>
        <dbReference type="Pfam" id="PF04168"/>
    </source>
</evidence>
<evidence type="ECO:0000313" key="3">
    <source>
        <dbReference type="Proteomes" id="UP000188879"/>
    </source>
</evidence>
<protein>
    <recommendedName>
        <fullName evidence="1">DUF403 domain-containing protein</fullName>
    </recommendedName>
</protein>
<name>A0A1V2H950_9PROT</name>
<dbReference type="PANTHER" id="PTHR34595">
    <property type="entry name" value="BLR5612 PROTEIN"/>
    <property type="match status" value="1"/>
</dbReference>
<dbReference type="Proteomes" id="UP000188879">
    <property type="component" value="Unassembled WGS sequence"/>
</dbReference>
<accession>A0A1V2H950</accession>
<feature type="domain" description="DUF403" evidence="1">
    <location>
        <begin position="1"/>
        <end position="311"/>
    </location>
</feature>
<dbReference type="OrthoDB" id="9803532at2"/>
<dbReference type="InterPro" id="IPR051680">
    <property type="entry name" value="ATP-dep_Glu-Cys_Ligase-2"/>
</dbReference>
<evidence type="ECO:0000313" key="2">
    <source>
        <dbReference type="EMBL" id="ONG58294.1"/>
    </source>
</evidence>
<organism evidence="2 3">
    <name type="scientific">Teichococcus deserti</name>
    <dbReference type="NCBI Taxonomy" id="1817963"/>
    <lineage>
        <taxon>Bacteria</taxon>
        <taxon>Pseudomonadati</taxon>
        <taxon>Pseudomonadota</taxon>
        <taxon>Alphaproteobacteria</taxon>
        <taxon>Acetobacterales</taxon>
        <taxon>Roseomonadaceae</taxon>
        <taxon>Roseomonas</taxon>
    </lineage>
</organism>
<dbReference type="Pfam" id="PF04168">
    <property type="entry name" value="Alpha-E"/>
    <property type="match status" value="1"/>
</dbReference>
<proteinExistence type="predicted"/>
<dbReference type="InterPro" id="IPR007296">
    <property type="entry name" value="DUF403"/>
</dbReference>